<sequence>MTWSMLQIHRVLRKYMTRQKSSKSLDFFGDDFPRLPIPVGCGYQAGDANSDKWLGTYIWPIKDRNARTRREFIGKGRPSSCSCNSPRSMYCMNLHICQNRLQHDLGYAFLDWKFDEMGEEVSKSWTNLSRNVLSY</sequence>
<dbReference type="EMBL" id="JABWDY010032624">
    <property type="protein sequence ID" value="KAF5184052.1"/>
    <property type="molecule type" value="Genomic_DNA"/>
</dbReference>
<dbReference type="OrthoDB" id="1938526at2759"/>
<name>A0A7J6VIC5_THATH</name>
<dbReference type="Proteomes" id="UP000554482">
    <property type="component" value="Unassembled WGS sequence"/>
</dbReference>
<evidence type="ECO:0000313" key="2">
    <source>
        <dbReference type="Proteomes" id="UP000554482"/>
    </source>
</evidence>
<dbReference type="AlphaFoldDB" id="A0A7J6VIC5"/>
<gene>
    <name evidence="1" type="ORF">FRX31_026361</name>
</gene>
<evidence type="ECO:0000313" key="1">
    <source>
        <dbReference type="EMBL" id="KAF5184052.1"/>
    </source>
</evidence>
<organism evidence="1 2">
    <name type="scientific">Thalictrum thalictroides</name>
    <name type="common">Rue-anemone</name>
    <name type="synonym">Anemone thalictroides</name>
    <dbReference type="NCBI Taxonomy" id="46969"/>
    <lineage>
        <taxon>Eukaryota</taxon>
        <taxon>Viridiplantae</taxon>
        <taxon>Streptophyta</taxon>
        <taxon>Embryophyta</taxon>
        <taxon>Tracheophyta</taxon>
        <taxon>Spermatophyta</taxon>
        <taxon>Magnoliopsida</taxon>
        <taxon>Ranunculales</taxon>
        <taxon>Ranunculaceae</taxon>
        <taxon>Thalictroideae</taxon>
        <taxon>Thalictrum</taxon>
    </lineage>
</organism>
<protein>
    <submittedName>
        <fullName evidence="1">At-rich interactive domain-containing protein 2-like</fullName>
    </submittedName>
</protein>
<accession>A0A7J6VIC5</accession>
<keyword evidence="2" id="KW-1185">Reference proteome</keyword>
<dbReference type="PANTHER" id="PTHR46872">
    <property type="entry name" value="DNA BINDING PROTEIN"/>
    <property type="match status" value="1"/>
</dbReference>
<comment type="caution">
    <text evidence="1">The sequence shown here is derived from an EMBL/GenBank/DDBJ whole genome shotgun (WGS) entry which is preliminary data.</text>
</comment>
<proteinExistence type="predicted"/>
<reference evidence="1 2" key="1">
    <citation type="submission" date="2020-06" db="EMBL/GenBank/DDBJ databases">
        <title>Transcriptomic and genomic resources for Thalictrum thalictroides and T. hernandezii: Facilitating candidate gene discovery in an emerging model plant lineage.</title>
        <authorList>
            <person name="Arias T."/>
            <person name="Riano-Pachon D.M."/>
            <person name="Di Stilio V.S."/>
        </authorList>
    </citation>
    <scope>NUCLEOTIDE SEQUENCE [LARGE SCALE GENOMIC DNA]</scope>
    <source>
        <strain evidence="2">cv. WT478/WT964</strain>
        <tissue evidence="1">Leaves</tissue>
    </source>
</reference>
<dbReference type="PANTHER" id="PTHR46872:SF10">
    <property type="entry name" value="MYB-LIKE DOMAIN-CONTAINING PROTEIN"/>
    <property type="match status" value="1"/>
</dbReference>